<dbReference type="AlphaFoldDB" id="A0A1X7UFQ8"/>
<organism evidence="7">
    <name type="scientific">Amphimedon queenslandica</name>
    <name type="common">Sponge</name>
    <dbReference type="NCBI Taxonomy" id="400682"/>
    <lineage>
        <taxon>Eukaryota</taxon>
        <taxon>Metazoa</taxon>
        <taxon>Porifera</taxon>
        <taxon>Demospongiae</taxon>
        <taxon>Heteroscleromorpha</taxon>
        <taxon>Haplosclerida</taxon>
        <taxon>Niphatidae</taxon>
        <taxon>Amphimedon</taxon>
    </lineage>
</organism>
<dbReference type="Proteomes" id="UP000007879">
    <property type="component" value="Unassembled WGS sequence"/>
</dbReference>
<dbReference type="Gene3D" id="6.10.140.2220">
    <property type="match status" value="1"/>
</dbReference>
<dbReference type="EnsemblMetazoa" id="XM_003388116.2">
    <property type="protein sequence ID" value="XP_003388164.1"/>
    <property type="gene ID" value="LOC100641723"/>
</dbReference>
<feature type="compositionally biased region" description="Basic and acidic residues" evidence="5">
    <location>
        <begin position="338"/>
        <end position="368"/>
    </location>
</feature>
<accession>A0A1X7UFQ8</accession>
<feature type="region of interest" description="Disordered" evidence="5">
    <location>
        <begin position="338"/>
        <end position="383"/>
    </location>
</feature>
<keyword evidence="2 4" id="KW-0863">Zinc-finger</keyword>
<evidence type="ECO:0000256" key="2">
    <source>
        <dbReference type="ARBA" id="ARBA00022771"/>
    </source>
</evidence>
<evidence type="ECO:0000256" key="3">
    <source>
        <dbReference type="ARBA" id="ARBA00022833"/>
    </source>
</evidence>
<feature type="region of interest" description="Disordered" evidence="5">
    <location>
        <begin position="921"/>
        <end position="951"/>
    </location>
</feature>
<dbReference type="KEGG" id="aqu:100641723"/>
<dbReference type="InterPro" id="IPR002893">
    <property type="entry name" value="Znf_MYND"/>
</dbReference>
<dbReference type="SUPFAM" id="SSF144232">
    <property type="entry name" value="HIT/MYND zinc finger-like"/>
    <property type="match status" value="1"/>
</dbReference>
<dbReference type="OrthoDB" id="5952526at2759"/>
<dbReference type="InParanoid" id="A0A1X7UFQ8"/>
<evidence type="ECO:0000313" key="7">
    <source>
        <dbReference type="EnsemblMetazoa" id="Aqu2.1.26316_001"/>
    </source>
</evidence>
<proteinExistence type="predicted"/>
<gene>
    <name evidence="7" type="primary">100641723</name>
</gene>
<evidence type="ECO:0000259" key="6">
    <source>
        <dbReference type="PROSITE" id="PS50865"/>
    </source>
</evidence>
<evidence type="ECO:0000256" key="4">
    <source>
        <dbReference type="PROSITE-ProRule" id="PRU00134"/>
    </source>
</evidence>
<dbReference type="Pfam" id="PF01753">
    <property type="entry name" value="zf-MYND"/>
    <property type="match status" value="1"/>
</dbReference>
<feature type="compositionally biased region" description="Basic residues" evidence="5">
    <location>
        <begin position="927"/>
        <end position="938"/>
    </location>
</feature>
<keyword evidence="3" id="KW-0862">Zinc</keyword>
<dbReference type="EnsemblMetazoa" id="Aqu2.1.26316_001">
    <property type="protein sequence ID" value="Aqu2.1.26316_001"/>
    <property type="gene ID" value="Aqu2.1.26316"/>
</dbReference>
<dbReference type="PROSITE" id="PS01360">
    <property type="entry name" value="ZF_MYND_1"/>
    <property type="match status" value="1"/>
</dbReference>
<sequence length="1025" mass="117627">MAAVSSDDATKINGQKQVNDVMKRVLFEDIDQDGSYFSYLFMEKIFGDNRTCQFCGAYGSGCVPNGSNSPEVYVIEEGIVGKQVVECVRCKKQETVLSHENIPIPSDERLRIHGREVRYYCKKINHFEVLHDLLELLHVAAIEDVKKKKEKHAEVASFMMQKAKRVCEEWCKSEYAELRYKKYLRLRHETLIDSNYNPEFPPNASEDYKEMYHMMATSFRSNREKVIRLLKLMKESLFDNPSRPSFMHWVSIAMMHSEQYQDFKSQYDPHTYNSIETTDLKERFLSLNIPVGIKKIPVVFVLFELPRFYHYVDFLTRRLGKRKPLQFLTEKENEELKAIQEEDSGVHRSKDGPSHDVHMKHVPHPDLHQKKHQHPAHSEEDDELKKVEQLVSGVVSDHVEHKLGGRLPNSRVIYERELKRYGPDKENGEESGSCVIREVLVEKPRVELLLEDFDDPLELDSKYRHEPSDVKEECRRIEELYRNRSLVSHQMKDGTPIPPRIVTAEQFRGALLRQKHYPLPKKPPIPLGYSTWDGRCKVVVKFELETDESVLTPFQLEDVVKKIHTMPSQSSENFQIKVSPPVKTGGNLPIEAGPSISSDGSCVVVQDRSTTLPGSTFGIHAPISIPIPPSRSQDPNAPVYASVETIENVPTDKLLVATNTHGFDLETLKREMRLPDTKIVQSVTETEIRNMPSTAFYRIVKSCSDEIILISKRSDLPPSELKNYEVSFPSKPKRCDNLPHGLTPDLFEGEKDFIHDIPIKRPFGNFSISPLMFATDIHKQPIPILPFIYCSSDIDDMTHSTEIVANFFGVLVGKGVPDIYRRVFEKYLKIGIVLARRAELFEEVEYFGAIKKAEQKDLHIMITINLPKLLDEADYEAKLLEEPLLIRKSANKKTTEQRKLSKNLKSDVVTTDAIIEAEAGDGEDSGKKKRKRKKKNKKKVENGVCSPTEKDVDPTLLGEDVKDKSRKTAREKFRQCDNCHSPITASIRLCSGCKRVCYCNRDCQKAHWKEHKKTCSYVLKKELTG</sequence>
<name>A0A1X7UFQ8_AMPQE</name>
<dbReference type="PROSITE" id="PS50865">
    <property type="entry name" value="ZF_MYND_2"/>
    <property type="match status" value="1"/>
</dbReference>
<evidence type="ECO:0000256" key="1">
    <source>
        <dbReference type="ARBA" id="ARBA00022723"/>
    </source>
</evidence>
<keyword evidence="1" id="KW-0479">Metal-binding</keyword>
<dbReference type="GO" id="GO:0008270">
    <property type="term" value="F:zinc ion binding"/>
    <property type="evidence" value="ECO:0007669"/>
    <property type="project" value="UniProtKB-KW"/>
</dbReference>
<reference evidence="8" key="1">
    <citation type="journal article" date="2010" name="Nature">
        <title>The Amphimedon queenslandica genome and the evolution of animal complexity.</title>
        <authorList>
            <person name="Srivastava M."/>
            <person name="Simakov O."/>
            <person name="Chapman J."/>
            <person name="Fahey B."/>
            <person name="Gauthier M.E."/>
            <person name="Mitros T."/>
            <person name="Richards G.S."/>
            <person name="Conaco C."/>
            <person name="Dacre M."/>
            <person name="Hellsten U."/>
            <person name="Larroux C."/>
            <person name="Putnam N.H."/>
            <person name="Stanke M."/>
            <person name="Adamska M."/>
            <person name="Darling A."/>
            <person name="Degnan S.M."/>
            <person name="Oakley T.H."/>
            <person name="Plachetzki D.C."/>
            <person name="Zhai Y."/>
            <person name="Adamski M."/>
            <person name="Calcino A."/>
            <person name="Cummins S.F."/>
            <person name="Goodstein D.M."/>
            <person name="Harris C."/>
            <person name="Jackson D.J."/>
            <person name="Leys S.P."/>
            <person name="Shu S."/>
            <person name="Woodcroft B.J."/>
            <person name="Vervoort M."/>
            <person name="Kosik K.S."/>
            <person name="Manning G."/>
            <person name="Degnan B.M."/>
            <person name="Rokhsar D.S."/>
        </authorList>
    </citation>
    <scope>NUCLEOTIDE SEQUENCE [LARGE SCALE GENOMIC DNA]</scope>
</reference>
<evidence type="ECO:0000256" key="5">
    <source>
        <dbReference type="SAM" id="MobiDB-lite"/>
    </source>
</evidence>
<reference evidence="7" key="2">
    <citation type="submission" date="2017-05" db="UniProtKB">
        <authorList>
            <consortium name="EnsemblMetazoa"/>
        </authorList>
    </citation>
    <scope>IDENTIFICATION</scope>
</reference>
<feature type="domain" description="MYND-type" evidence="6">
    <location>
        <begin position="976"/>
        <end position="1015"/>
    </location>
</feature>
<keyword evidence="8" id="KW-1185">Reference proteome</keyword>
<protein>
    <recommendedName>
        <fullName evidence="6">MYND-type domain-containing protein</fullName>
    </recommendedName>
</protein>
<evidence type="ECO:0000313" key="8">
    <source>
        <dbReference type="Proteomes" id="UP000007879"/>
    </source>
</evidence>